<keyword evidence="3" id="KW-1185">Reference proteome</keyword>
<reference evidence="2 3" key="1">
    <citation type="submission" date="2017-06" db="EMBL/GenBank/DDBJ databases">
        <authorList>
            <person name="Kim H.J."/>
            <person name="Triplett B.A."/>
        </authorList>
    </citation>
    <scope>NUCLEOTIDE SEQUENCE [LARGE SCALE GENOMIC DNA]</scope>
    <source>
        <strain evidence="2 3">DSM 25597</strain>
    </source>
</reference>
<feature type="domain" description="DUF6794" evidence="1">
    <location>
        <begin position="6"/>
        <end position="83"/>
    </location>
</feature>
<evidence type="ECO:0000313" key="2">
    <source>
        <dbReference type="EMBL" id="SNR49112.1"/>
    </source>
</evidence>
<dbReference type="InterPro" id="IPR046744">
    <property type="entry name" value="DUF6794"/>
</dbReference>
<proteinExistence type="predicted"/>
<evidence type="ECO:0000313" key="3">
    <source>
        <dbReference type="Proteomes" id="UP000198379"/>
    </source>
</evidence>
<accession>A0A238WRH5</accession>
<sequence length="121" mass="14189">MEKCQPKNLKEAIEILEKIIPQSLKNEILNSKSFEEFNLHFTLGLDLRNSFSMWNENSPLVINTGSSGDQLSSTVLKCFYYHLKRTSREIIYDPEEEMEAFRNQKSSIDIMELFYNMLLIS</sequence>
<dbReference type="RefSeq" id="WP_089370649.1">
    <property type="nucleotide sequence ID" value="NZ_BMEP01000003.1"/>
</dbReference>
<organism evidence="2 3">
    <name type="scientific">Dokdonia pacifica</name>
    <dbReference type="NCBI Taxonomy" id="1627892"/>
    <lineage>
        <taxon>Bacteria</taxon>
        <taxon>Pseudomonadati</taxon>
        <taxon>Bacteroidota</taxon>
        <taxon>Flavobacteriia</taxon>
        <taxon>Flavobacteriales</taxon>
        <taxon>Flavobacteriaceae</taxon>
        <taxon>Dokdonia</taxon>
    </lineage>
</organism>
<dbReference type="Pfam" id="PF20594">
    <property type="entry name" value="DUF6794"/>
    <property type="match status" value="1"/>
</dbReference>
<name>A0A238WRH5_9FLAO</name>
<dbReference type="AlphaFoldDB" id="A0A238WRH5"/>
<dbReference type="Proteomes" id="UP000198379">
    <property type="component" value="Unassembled WGS sequence"/>
</dbReference>
<gene>
    <name evidence="2" type="ORF">SAMN06265376_1011394</name>
</gene>
<evidence type="ECO:0000259" key="1">
    <source>
        <dbReference type="Pfam" id="PF20594"/>
    </source>
</evidence>
<protein>
    <recommendedName>
        <fullName evidence="1">DUF6794 domain-containing protein</fullName>
    </recommendedName>
</protein>
<dbReference type="EMBL" id="FZNY01000001">
    <property type="protein sequence ID" value="SNR49112.1"/>
    <property type="molecule type" value="Genomic_DNA"/>
</dbReference>
<dbReference type="OrthoDB" id="8781471at2"/>